<evidence type="ECO:0000256" key="1">
    <source>
        <dbReference type="ARBA" id="ARBA00023015"/>
    </source>
</evidence>
<comment type="caution">
    <text evidence="5">The sequence shown here is derived from an EMBL/GenBank/DDBJ whole genome shotgun (WGS) entry which is preliminary data.</text>
</comment>
<dbReference type="EMBL" id="JBHUGI010000004">
    <property type="protein sequence ID" value="MFD1926810.1"/>
    <property type="molecule type" value="Genomic_DNA"/>
</dbReference>
<keyword evidence="3" id="KW-0804">Transcription</keyword>
<gene>
    <name evidence="5" type="ORF">ACFSFY_01815</name>
</gene>
<dbReference type="PRINTS" id="PR00035">
    <property type="entry name" value="HTHGNTR"/>
</dbReference>
<evidence type="ECO:0000256" key="3">
    <source>
        <dbReference type="ARBA" id="ARBA00023163"/>
    </source>
</evidence>
<dbReference type="SMART" id="SM00345">
    <property type="entry name" value="HTH_GNTR"/>
    <property type="match status" value="1"/>
</dbReference>
<dbReference type="InterPro" id="IPR000524">
    <property type="entry name" value="Tscrpt_reg_HTH_GntR"/>
</dbReference>
<dbReference type="InterPro" id="IPR036390">
    <property type="entry name" value="WH_DNA-bd_sf"/>
</dbReference>
<evidence type="ECO:0000256" key="2">
    <source>
        <dbReference type="ARBA" id="ARBA00023125"/>
    </source>
</evidence>
<keyword evidence="2" id="KW-0238">DNA-binding</keyword>
<dbReference type="Gene3D" id="1.10.10.10">
    <property type="entry name" value="Winged helix-like DNA-binding domain superfamily/Winged helix DNA-binding domain"/>
    <property type="match status" value="1"/>
</dbReference>
<feature type="domain" description="HTH gntR-type" evidence="4">
    <location>
        <begin position="12"/>
        <end position="79"/>
    </location>
</feature>
<keyword evidence="1" id="KW-0805">Transcription regulation</keyword>
<accession>A0ABW4SBQ6</accession>
<proteinExistence type="predicted"/>
<dbReference type="SMART" id="SM00895">
    <property type="entry name" value="FCD"/>
    <property type="match status" value="1"/>
</dbReference>
<evidence type="ECO:0000259" key="4">
    <source>
        <dbReference type="PROSITE" id="PS50949"/>
    </source>
</evidence>
<dbReference type="RefSeq" id="WP_381535466.1">
    <property type="nucleotide sequence ID" value="NZ_JBHUGI010000004.1"/>
</dbReference>
<dbReference type="PROSITE" id="PS50949">
    <property type="entry name" value="HTH_GNTR"/>
    <property type="match status" value="1"/>
</dbReference>
<organism evidence="5 6">
    <name type="scientific">Sporosarcina siberiensis</name>
    <dbReference type="NCBI Taxonomy" id="1365606"/>
    <lineage>
        <taxon>Bacteria</taxon>
        <taxon>Bacillati</taxon>
        <taxon>Bacillota</taxon>
        <taxon>Bacilli</taxon>
        <taxon>Bacillales</taxon>
        <taxon>Caryophanaceae</taxon>
        <taxon>Sporosarcina</taxon>
    </lineage>
</organism>
<protein>
    <submittedName>
        <fullName evidence="5">GntR family transcriptional regulator</fullName>
    </submittedName>
</protein>
<evidence type="ECO:0000313" key="6">
    <source>
        <dbReference type="Proteomes" id="UP001597218"/>
    </source>
</evidence>
<dbReference type="InterPro" id="IPR008920">
    <property type="entry name" value="TF_FadR/GntR_C"/>
</dbReference>
<dbReference type="SUPFAM" id="SSF48008">
    <property type="entry name" value="GntR ligand-binding domain-like"/>
    <property type="match status" value="1"/>
</dbReference>
<dbReference type="CDD" id="cd07377">
    <property type="entry name" value="WHTH_GntR"/>
    <property type="match status" value="1"/>
</dbReference>
<dbReference type="PANTHER" id="PTHR43537">
    <property type="entry name" value="TRANSCRIPTIONAL REGULATOR, GNTR FAMILY"/>
    <property type="match status" value="1"/>
</dbReference>
<dbReference type="Proteomes" id="UP001597218">
    <property type="component" value="Unassembled WGS sequence"/>
</dbReference>
<dbReference type="InterPro" id="IPR036388">
    <property type="entry name" value="WH-like_DNA-bd_sf"/>
</dbReference>
<name>A0ABW4SBQ6_9BACL</name>
<dbReference type="InterPro" id="IPR011711">
    <property type="entry name" value="GntR_C"/>
</dbReference>
<dbReference type="Pfam" id="PF07729">
    <property type="entry name" value="FCD"/>
    <property type="match status" value="1"/>
</dbReference>
<reference evidence="6" key="1">
    <citation type="journal article" date="2019" name="Int. J. Syst. Evol. Microbiol.">
        <title>The Global Catalogue of Microorganisms (GCM) 10K type strain sequencing project: providing services to taxonomists for standard genome sequencing and annotation.</title>
        <authorList>
            <consortium name="The Broad Institute Genomics Platform"/>
            <consortium name="The Broad Institute Genome Sequencing Center for Infectious Disease"/>
            <person name="Wu L."/>
            <person name="Ma J."/>
        </authorList>
    </citation>
    <scope>NUCLEOTIDE SEQUENCE [LARGE SCALE GENOMIC DNA]</scope>
    <source>
        <strain evidence="6">CGMCC 4.7177</strain>
    </source>
</reference>
<dbReference type="PANTHER" id="PTHR43537:SF24">
    <property type="entry name" value="GLUCONATE OPERON TRANSCRIPTIONAL REPRESSOR"/>
    <property type="match status" value="1"/>
</dbReference>
<evidence type="ECO:0000313" key="5">
    <source>
        <dbReference type="EMBL" id="MFD1926810.1"/>
    </source>
</evidence>
<sequence length="223" mass="25869">MLTIKPIVRKRETLKSQVYEYLKEAIIYGKIEPGDRLIEEKISSELNVSRSPIREAVRMLEKDGLLSVNKSGGVTVVKPTIEDYRSLFECRVEIEPLAAYYAAQRRSPKMLEEIESCFIQAHRTSDEMTLRRINDANHRFHESIVEATGNPFLISMIIQLRGVSSFYRKAILEGDPMHTENAFLDHQKIYQAIVHQDADGAKHLMREHVKRDYKVFMELFAKK</sequence>
<keyword evidence="6" id="KW-1185">Reference proteome</keyword>
<dbReference type="Gene3D" id="1.20.120.530">
    <property type="entry name" value="GntR ligand-binding domain-like"/>
    <property type="match status" value="1"/>
</dbReference>
<dbReference type="Pfam" id="PF00392">
    <property type="entry name" value="GntR"/>
    <property type="match status" value="1"/>
</dbReference>
<dbReference type="SUPFAM" id="SSF46785">
    <property type="entry name" value="Winged helix' DNA-binding domain"/>
    <property type="match status" value="1"/>
</dbReference>